<gene>
    <name evidence="3" type="ORF">RCOM_1850330</name>
</gene>
<feature type="non-terminal residue" evidence="3">
    <location>
        <position position="245"/>
    </location>
</feature>
<keyword evidence="2" id="KW-0472">Membrane</keyword>
<name>B9TJN4_RICCO</name>
<feature type="compositionally biased region" description="Low complexity" evidence="1">
    <location>
        <begin position="93"/>
        <end position="131"/>
    </location>
</feature>
<evidence type="ECO:0000313" key="3">
    <source>
        <dbReference type="EMBL" id="EEF23930.1"/>
    </source>
</evidence>
<feature type="compositionally biased region" description="Polar residues" evidence="1">
    <location>
        <begin position="10"/>
        <end position="19"/>
    </location>
</feature>
<feature type="region of interest" description="Disordered" evidence="1">
    <location>
        <begin position="1"/>
        <end position="24"/>
    </location>
</feature>
<feature type="transmembrane region" description="Helical" evidence="2">
    <location>
        <begin position="53"/>
        <end position="71"/>
    </location>
</feature>
<proteinExistence type="predicted"/>
<reference evidence="4" key="1">
    <citation type="journal article" date="2010" name="Nat. Biotechnol.">
        <title>Draft genome sequence of the oilseed species Ricinus communis.</title>
        <authorList>
            <person name="Chan A.P."/>
            <person name="Crabtree J."/>
            <person name="Zhao Q."/>
            <person name="Lorenzi H."/>
            <person name="Orvis J."/>
            <person name="Puiu D."/>
            <person name="Melake-Berhan A."/>
            <person name="Jones K.M."/>
            <person name="Redman J."/>
            <person name="Chen G."/>
            <person name="Cahoon E.B."/>
            <person name="Gedil M."/>
            <person name="Stanke M."/>
            <person name="Haas B.J."/>
            <person name="Wortman J.R."/>
            <person name="Fraser-Liggett C.M."/>
            <person name="Ravel J."/>
            <person name="Rabinowicz P.D."/>
        </authorList>
    </citation>
    <scope>NUCLEOTIDE SEQUENCE [LARGE SCALE GENOMIC DNA]</scope>
    <source>
        <strain evidence="4">cv. Hale</strain>
    </source>
</reference>
<dbReference type="InParanoid" id="B9TJN4"/>
<evidence type="ECO:0000313" key="4">
    <source>
        <dbReference type="Proteomes" id="UP000008311"/>
    </source>
</evidence>
<evidence type="ECO:0000256" key="2">
    <source>
        <dbReference type="SAM" id="Phobius"/>
    </source>
</evidence>
<keyword evidence="2" id="KW-1133">Transmembrane helix</keyword>
<keyword evidence="2" id="KW-0812">Transmembrane</keyword>
<feature type="non-terminal residue" evidence="3">
    <location>
        <position position="1"/>
    </location>
</feature>
<dbReference type="Proteomes" id="UP000008311">
    <property type="component" value="Unassembled WGS sequence"/>
</dbReference>
<keyword evidence="4" id="KW-1185">Reference proteome</keyword>
<feature type="region of interest" description="Disordered" evidence="1">
    <location>
        <begin position="93"/>
        <end position="245"/>
    </location>
</feature>
<evidence type="ECO:0000256" key="1">
    <source>
        <dbReference type="SAM" id="MobiDB-lite"/>
    </source>
</evidence>
<protein>
    <submittedName>
        <fullName evidence="3">Uncharacterized protein</fullName>
    </submittedName>
</protein>
<dbReference type="AlphaFoldDB" id="B9TJN4"/>
<sequence length="245" mass="24492">PPKQEKPASTRPSLLSGSDTPGADEVRILNSISDTKSSGRASAPAARGKGGRIAAVAVLLLLLIGAGALVLNGRSESGAPVAAAPEAKPVAPLAAAEPNPNSVPAAPSASTPPAASADTAVINDTGPGSAQPEPPAPPSSQAQLTNALEEGVKPPPSTLKNALEAKPEKPEKPAKQAAREEKRKKAAEAKNDSDVDLIKALVARTPEADRKSQARDSAAGASSRKLAQGDTSAPAKHAGGRNVDV</sequence>
<accession>B9TJN4</accession>
<dbReference type="EMBL" id="EQ984166">
    <property type="protein sequence ID" value="EEF23930.1"/>
    <property type="molecule type" value="Genomic_DNA"/>
</dbReference>
<feature type="compositionally biased region" description="Basic and acidic residues" evidence="1">
    <location>
        <begin position="163"/>
        <end position="197"/>
    </location>
</feature>
<organism evidence="3 4">
    <name type="scientific">Ricinus communis</name>
    <name type="common">Castor bean</name>
    <dbReference type="NCBI Taxonomy" id="3988"/>
    <lineage>
        <taxon>Eukaryota</taxon>
        <taxon>Viridiplantae</taxon>
        <taxon>Streptophyta</taxon>
        <taxon>Embryophyta</taxon>
        <taxon>Tracheophyta</taxon>
        <taxon>Spermatophyta</taxon>
        <taxon>Magnoliopsida</taxon>
        <taxon>eudicotyledons</taxon>
        <taxon>Gunneridae</taxon>
        <taxon>Pentapetalae</taxon>
        <taxon>rosids</taxon>
        <taxon>fabids</taxon>
        <taxon>Malpighiales</taxon>
        <taxon>Euphorbiaceae</taxon>
        <taxon>Acalyphoideae</taxon>
        <taxon>Acalypheae</taxon>
        <taxon>Ricinus</taxon>
    </lineage>
</organism>